<feature type="transmembrane region" description="Helical" evidence="6">
    <location>
        <begin position="471"/>
        <end position="490"/>
    </location>
</feature>
<dbReference type="EMBL" id="JAUSVM010000001">
    <property type="protein sequence ID" value="MDQ0426034.1"/>
    <property type="molecule type" value="Genomic_DNA"/>
</dbReference>
<evidence type="ECO:0000313" key="8">
    <source>
        <dbReference type="EMBL" id="MDQ0426034.1"/>
    </source>
</evidence>
<evidence type="ECO:0000256" key="1">
    <source>
        <dbReference type="ARBA" id="ARBA00004651"/>
    </source>
</evidence>
<feature type="transmembrane region" description="Helical" evidence="6">
    <location>
        <begin position="565"/>
        <end position="587"/>
    </location>
</feature>
<keyword evidence="2" id="KW-1003">Cell membrane</keyword>
<keyword evidence="4 6" id="KW-1133">Transmembrane helix</keyword>
<proteinExistence type="predicted"/>
<sequence length="928" mass="91857">MSGGHGRAAPRRPWWPAVATAAMAGRARADAGPLALTALVVAVAAFLAVVTPRLVAATGDDALRWAVRAAGHDADLTFARAIEEDAYQVRALQVDLADESRDAATSLRGTLAPALADAVSTPVTSVATLPLLVVEPAVDVDAPVLRTAFVDHAGTPAVTWVAGRAPGPTLTEREARTWQPGPPVPVEVGLSEAVAAALGVGAGDVLATRNDSRTVALEAHVSGVFRADDPTDPAWSAVPGLLAPRAVGTTLTRQTQVAGLLSDTSLPAAVLAMPPSVTQRVVAFPPAVERLAQGDVAPVAAQVAGLRAQTGAVGADGGARTSVTTGLDRVLLDARARFGAAVAQASVLLGGVLSVALLTLLVAAGLLVRRRATTLATHRARGATLPAVAVELGTESVLLTAAGAAAGVGAAALVAPGPVPWVWLLPVVVVAAAGPPVLGVRLAARSAGGRRVGTDRAARAAAARDRHAGRLAGEAAVVLLAVGALVALGARGVTDAAAGSGGTAPPAADALLALAPTLGVLAGGVLLLRVLPVLLRRAVAAAGRSRRAVPVLAAARANDAARGGLAFLALTLAAGLVALGTTVVATVQRGEVDASWQAVGADATVTAAAPDAGLADVAATLRASAGVDLAVPGRVDEHAQVFGPWGGQLVRVVALPAADYADLLARTPLPDDPALRDLGTADGRPAALLSPGLRTADDPAVELLWGTARVDLVTVGTAPALLAGDGDAVVVDADALAAAIGVPVVPDRVWAVGTGASAAVADAAGLDGTTVATRDAWLVEHRAEPLTVGVQRAATAATLALLVLVALVVMLAAATSAPQRGATLATLRTLGLGGRDARLVTLGELLPGALLAAAGGAALGGALTGAVVGPLALRLVTGQADDPAPVWSAWSAASLGVAAVTLAVTVLVESSLRRRERLGEVLRVGGSR</sequence>
<organism evidence="8 9">
    <name type="scientific">Cellulomonas iranensis</name>
    <dbReference type="NCBI Taxonomy" id="76862"/>
    <lineage>
        <taxon>Bacteria</taxon>
        <taxon>Bacillati</taxon>
        <taxon>Actinomycetota</taxon>
        <taxon>Actinomycetes</taxon>
        <taxon>Micrococcales</taxon>
        <taxon>Cellulomonadaceae</taxon>
        <taxon>Cellulomonas</taxon>
    </lineage>
</organism>
<evidence type="ECO:0000256" key="4">
    <source>
        <dbReference type="ARBA" id="ARBA00022989"/>
    </source>
</evidence>
<feature type="transmembrane region" description="Helical" evidence="6">
    <location>
        <begin position="31"/>
        <end position="50"/>
    </location>
</feature>
<feature type="transmembrane region" description="Helical" evidence="6">
    <location>
        <begin position="793"/>
        <end position="814"/>
    </location>
</feature>
<evidence type="ECO:0000256" key="6">
    <source>
        <dbReference type="SAM" id="Phobius"/>
    </source>
</evidence>
<protein>
    <recommendedName>
        <fullName evidence="7">ABC3 transporter permease C-terminal domain-containing protein</fullName>
    </recommendedName>
</protein>
<feature type="domain" description="ABC3 transporter permease C-terminal" evidence="7">
    <location>
        <begin position="798"/>
        <end position="913"/>
    </location>
</feature>
<feature type="transmembrane region" description="Helical" evidence="6">
    <location>
        <begin position="887"/>
        <end position="908"/>
    </location>
</feature>
<feature type="transmembrane region" description="Helical" evidence="6">
    <location>
        <begin position="510"/>
        <end position="528"/>
    </location>
</feature>
<gene>
    <name evidence="8" type="ORF">JO380_002415</name>
</gene>
<dbReference type="RefSeq" id="WP_307416671.1">
    <property type="nucleotide sequence ID" value="NZ_JAUSVM010000001.1"/>
</dbReference>
<reference evidence="8 9" key="1">
    <citation type="submission" date="2023-07" db="EMBL/GenBank/DDBJ databases">
        <title>Sequencing the genomes of 1000 actinobacteria strains.</title>
        <authorList>
            <person name="Klenk H.-P."/>
        </authorList>
    </citation>
    <scope>NUCLEOTIDE SEQUENCE [LARGE SCALE GENOMIC DNA]</scope>
    <source>
        <strain evidence="8 9">DSM 14785</strain>
    </source>
</reference>
<evidence type="ECO:0000256" key="5">
    <source>
        <dbReference type="ARBA" id="ARBA00023136"/>
    </source>
</evidence>
<evidence type="ECO:0000313" key="9">
    <source>
        <dbReference type="Proteomes" id="UP001240250"/>
    </source>
</evidence>
<dbReference type="InterPro" id="IPR003838">
    <property type="entry name" value="ABC3_permease_C"/>
</dbReference>
<dbReference type="Pfam" id="PF02687">
    <property type="entry name" value="FtsX"/>
    <property type="match status" value="1"/>
</dbReference>
<keyword evidence="3 6" id="KW-0812">Transmembrane</keyword>
<comment type="caution">
    <text evidence="8">The sequence shown here is derived from an EMBL/GenBank/DDBJ whole genome shotgun (WGS) entry which is preliminary data.</text>
</comment>
<keyword evidence="5 6" id="KW-0472">Membrane</keyword>
<dbReference type="Proteomes" id="UP001240250">
    <property type="component" value="Unassembled WGS sequence"/>
</dbReference>
<accession>A0ABU0GKZ6</accession>
<feature type="transmembrane region" description="Helical" evidence="6">
    <location>
        <begin position="347"/>
        <end position="368"/>
    </location>
</feature>
<comment type="subcellular location">
    <subcellularLocation>
        <location evidence="1">Cell membrane</location>
        <topology evidence="1">Multi-pass membrane protein</topology>
    </subcellularLocation>
</comment>
<feature type="transmembrane region" description="Helical" evidence="6">
    <location>
        <begin position="421"/>
        <end position="444"/>
    </location>
</feature>
<evidence type="ECO:0000259" key="7">
    <source>
        <dbReference type="Pfam" id="PF02687"/>
    </source>
</evidence>
<evidence type="ECO:0000256" key="3">
    <source>
        <dbReference type="ARBA" id="ARBA00022692"/>
    </source>
</evidence>
<keyword evidence="9" id="KW-1185">Reference proteome</keyword>
<feature type="transmembrane region" description="Helical" evidence="6">
    <location>
        <begin position="389"/>
        <end position="415"/>
    </location>
</feature>
<feature type="transmembrane region" description="Helical" evidence="6">
    <location>
        <begin position="845"/>
        <end position="867"/>
    </location>
</feature>
<name>A0ABU0GKZ6_9CELL</name>
<evidence type="ECO:0000256" key="2">
    <source>
        <dbReference type="ARBA" id="ARBA00022475"/>
    </source>
</evidence>